<accession>A0A2T4UCN2</accession>
<organism evidence="1 2">
    <name type="scientific">Paraconexibacter algicola</name>
    <dbReference type="NCBI Taxonomy" id="2133960"/>
    <lineage>
        <taxon>Bacteria</taxon>
        <taxon>Bacillati</taxon>
        <taxon>Actinomycetota</taxon>
        <taxon>Thermoleophilia</taxon>
        <taxon>Solirubrobacterales</taxon>
        <taxon>Paraconexibacteraceae</taxon>
        <taxon>Paraconexibacter</taxon>
    </lineage>
</organism>
<evidence type="ECO:0000313" key="2">
    <source>
        <dbReference type="Proteomes" id="UP000240739"/>
    </source>
</evidence>
<gene>
    <name evidence="1" type="ORF">C7Y72_20635</name>
</gene>
<protein>
    <submittedName>
        <fullName evidence="1">Uncharacterized protein</fullName>
    </submittedName>
</protein>
<sequence>MDDLDEALDAAIAAANPGRALQDLIRARLDLGDGPDELAAALAAHAWTLGEETPAARGLAAYADRLRAGWTPPPA</sequence>
<dbReference type="AlphaFoldDB" id="A0A2T4UCN2"/>
<dbReference type="EMBL" id="PYYB01000004">
    <property type="protein sequence ID" value="PTL54980.1"/>
    <property type="molecule type" value="Genomic_DNA"/>
</dbReference>
<reference evidence="1 2" key="1">
    <citation type="submission" date="2018-03" db="EMBL/GenBank/DDBJ databases">
        <title>Aquarubrobacter algicola gen. nov., sp. nov., a novel actinobacterium isolated from shallow eutrophic lake during the end of cyanobacterial harmful algal blooms.</title>
        <authorList>
            <person name="Chun S.J."/>
        </authorList>
    </citation>
    <scope>NUCLEOTIDE SEQUENCE [LARGE SCALE GENOMIC DNA]</scope>
    <source>
        <strain evidence="1 2">Seoho-28</strain>
    </source>
</reference>
<evidence type="ECO:0000313" key="1">
    <source>
        <dbReference type="EMBL" id="PTL54980.1"/>
    </source>
</evidence>
<name>A0A2T4UCN2_9ACTN</name>
<dbReference type="RefSeq" id="WP_107571081.1">
    <property type="nucleotide sequence ID" value="NZ_PYYB01000004.1"/>
</dbReference>
<comment type="caution">
    <text evidence="1">The sequence shown here is derived from an EMBL/GenBank/DDBJ whole genome shotgun (WGS) entry which is preliminary data.</text>
</comment>
<keyword evidence="2" id="KW-1185">Reference proteome</keyword>
<proteinExistence type="predicted"/>
<dbReference type="Proteomes" id="UP000240739">
    <property type="component" value="Unassembled WGS sequence"/>
</dbReference>